<keyword evidence="7 12" id="KW-1133">Transmembrane helix</keyword>
<dbReference type="GO" id="GO:0034765">
    <property type="term" value="P:regulation of monoatomic ion transmembrane transport"/>
    <property type="evidence" value="ECO:0007669"/>
    <property type="project" value="TreeGrafter"/>
</dbReference>
<dbReference type="Gene3D" id="1.10.287.70">
    <property type="match status" value="1"/>
</dbReference>
<evidence type="ECO:0000313" key="16">
    <source>
        <dbReference type="Proteomes" id="UP000008312"/>
    </source>
</evidence>
<keyword evidence="6 11" id="KW-0630">Potassium</keyword>
<keyword evidence="10 11" id="KW-0407">Ion channel</keyword>
<dbReference type="Gene3D" id="2.60.40.1400">
    <property type="entry name" value="G protein-activated inward rectifier potassium channel 1"/>
    <property type="match status" value="1"/>
</dbReference>
<dbReference type="OrthoDB" id="273257at2759"/>
<reference evidence="15" key="1">
    <citation type="submission" date="2010-02" db="EMBL/GenBank/DDBJ databases">
        <title>Sequencing and annotation of the Blastocystis hominis genome.</title>
        <authorList>
            <person name="Wincker P."/>
        </authorList>
    </citation>
    <scope>NUCLEOTIDE SEQUENCE</scope>
    <source>
        <strain evidence="15">Singapore isolate B</strain>
    </source>
</reference>
<dbReference type="OMA" id="FQICERR"/>
<evidence type="ECO:0000256" key="9">
    <source>
        <dbReference type="ARBA" id="ARBA00023136"/>
    </source>
</evidence>
<comment type="subcellular location">
    <subcellularLocation>
        <location evidence="1 11">Membrane</location>
        <topology evidence="1 11">Multi-pass membrane protein</topology>
    </subcellularLocation>
</comment>
<proteinExistence type="inferred from homology"/>
<dbReference type="InterPro" id="IPR041647">
    <property type="entry name" value="IRK_C"/>
</dbReference>
<evidence type="ECO:0000256" key="3">
    <source>
        <dbReference type="ARBA" id="ARBA00022538"/>
    </source>
</evidence>
<evidence type="ECO:0000256" key="7">
    <source>
        <dbReference type="ARBA" id="ARBA00022989"/>
    </source>
</evidence>
<keyword evidence="9 12" id="KW-0472">Membrane</keyword>
<sequence length="243" mass="28220">MISILFWAMMFYFFRDYGFIDIHCYLNALIISLETITTVGYTVSDISFNDNPVAFVLLFCEMMQSVFMNSFCIGVIYARVSRALTRARSIIFSKRAVIREINGEWYFMFQICERRKHQLIESHVTCYSVQKTVNAESGVPFQIRRMKLDHPNDSYGGYLLLILPAVVIHHIDADSPLYPLLPNRSDDSKSQLSEASIREYLVANDIEIVVMIEGTESITSRSLQARYSYMWTDVSYNMTRERP</sequence>
<dbReference type="RefSeq" id="XP_012897756.1">
    <property type="nucleotide sequence ID" value="XM_013042302.1"/>
</dbReference>
<dbReference type="SUPFAM" id="SSF81296">
    <property type="entry name" value="E set domains"/>
    <property type="match status" value="1"/>
</dbReference>
<dbReference type="GO" id="GO:0034702">
    <property type="term" value="C:monoatomic ion channel complex"/>
    <property type="evidence" value="ECO:0007669"/>
    <property type="project" value="UniProtKB-KW"/>
</dbReference>
<dbReference type="EMBL" id="FN668661">
    <property type="protein sequence ID" value="CBK23708.2"/>
    <property type="molecule type" value="Genomic_DNA"/>
</dbReference>
<dbReference type="GeneID" id="24920626"/>
<dbReference type="Pfam" id="PF17655">
    <property type="entry name" value="IRK_C"/>
    <property type="match status" value="1"/>
</dbReference>
<evidence type="ECO:0008006" key="17">
    <source>
        <dbReference type="Google" id="ProtNLM"/>
    </source>
</evidence>
<keyword evidence="5 11" id="KW-0851">Voltage-gated channel</keyword>
<accession>D8M6F5</accession>
<dbReference type="InterPro" id="IPR014756">
    <property type="entry name" value="Ig_E-set"/>
</dbReference>
<evidence type="ECO:0000256" key="1">
    <source>
        <dbReference type="ARBA" id="ARBA00004141"/>
    </source>
</evidence>
<dbReference type="SUPFAM" id="SSF81324">
    <property type="entry name" value="Voltage-gated potassium channels"/>
    <property type="match status" value="1"/>
</dbReference>
<dbReference type="Pfam" id="PF01007">
    <property type="entry name" value="IRK"/>
    <property type="match status" value="1"/>
</dbReference>
<evidence type="ECO:0000256" key="8">
    <source>
        <dbReference type="ARBA" id="ARBA00023065"/>
    </source>
</evidence>
<keyword evidence="8 11" id="KW-0406">Ion transport</keyword>
<evidence type="ECO:0000259" key="14">
    <source>
        <dbReference type="Pfam" id="PF17655"/>
    </source>
</evidence>
<gene>
    <name evidence="15" type="ORF">GSBLH_T00003531001</name>
</gene>
<comment type="similarity">
    <text evidence="11">Belongs to the inward rectifier-type potassium channel (TC 1.A.2.1) family.</text>
</comment>
<evidence type="ECO:0000313" key="15">
    <source>
        <dbReference type="EMBL" id="CBK23708.2"/>
    </source>
</evidence>
<evidence type="ECO:0000256" key="10">
    <source>
        <dbReference type="ARBA" id="ARBA00023303"/>
    </source>
</evidence>
<evidence type="ECO:0000256" key="4">
    <source>
        <dbReference type="ARBA" id="ARBA00022692"/>
    </source>
</evidence>
<keyword evidence="2 11" id="KW-0813">Transport</keyword>
<evidence type="ECO:0000256" key="11">
    <source>
        <dbReference type="RuleBase" id="RU003822"/>
    </source>
</evidence>
<dbReference type="InParanoid" id="D8M6F5"/>
<evidence type="ECO:0000256" key="5">
    <source>
        <dbReference type="ARBA" id="ARBA00022882"/>
    </source>
</evidence>
<dbReference type="AlphaFoldDB" id="D8M6F5"/>
<keyword evidence="3 11" id="KW-0633">Potassium transport</keyword>
<evidence type="ECO:0000256" key="12">
    <source>
        <dbReference type="SAM" id="Phobius"/>
    </source>
</evidence>
<protein>
    <recommendedName>
        <fullName evidence="17">Inward rectifier potassium channel C-terminal domain-containing protein</fullName>
    </recommendedName>
</protein>
<dbReference type="InterPro" id="IPR013518">
    <property type="entry name" value="K_chnl_inward-rec_Kir_cyto"/>
</dbReference>
<organism evidence="15">
    <name type="scientific">Blastocystis hominis</name>
    <dbReference type="NCBI Taxonomy" id="12968"/>
    <lineage>
        <taxon>Eukaryota</taxon>
        <taxon>Sar</taxon>
        <taxon>Stramenopiles</taxon>
        <taxon>Bigyra</taxon>
        <taxon>Opalozoa</taxon>
        <taxon>Opalinata</taxon>
        <taxon>Blastocystidae</taxon>
        <taxon>Blastocystis</taxon>
    </lineage>
</organism>
<evidence type="ECO:0000256" key="6">
    <source>
        <dbReference type="ARBA" id="ARBA00022958"/>
    </source>
</evidence>
<feature type="transmembrane region" description="Helical" evidence="12">
    <location>
        <begin position="12"/>
        <end position="33"/>
    </location>
</feature>
<keyword evidence="16" id="KW-1185">Reference proteome</keyword>
<evidence type="ECO:0000256" key="2">
    <source>
        <dbReference type="ARBA" id="ARBA00022448"/>
    </source>
</evidence>
<name>D8M6F5_BLAHO</name>
<feature type="domain" description="Potassium channel inwardly rectifying transmembrane" evidence="13">
    <location>
        <begin position="21"/>
        <end position="83"/>
    </location>
</feature>
<dbReference type="PRINTS" id="PR01320">
    <property type="entry name" value="KIRCHANNEL"/>
</dbReference>
<keyword evidence="4 11" id="KW-0812">Transmembrane</keyword>
<evidence type="ECO:0000259" key="13">
    <source>
        <dbReference type="Pfam" id="PF01007"/>
    </source>
</evidence>
<dbReference type="PANTHER" id="PTHR11767:SF103">
    <property type="entry name" value="POTASSIUM CHANNEL INWARDLY RECTIFYING TRANSMEMBRANE DOMAIN-CONTAINING PROTEIN"/>
    <property type="match status" value="1"/>
</dbReference>
<feature type="domain" description="Inward rectifier potassium channel C-terminal" evidence="14">
    <location>
        <begin position="90"/>
        <end position="234"/>
    </location>
</feature>
<dbReference type="PANTHER" id="PTHR11767">
    <property type="entry name" value="INWARD RECTIFIER POTASSIUM CHANNEL"/>
    <property type="match status" value="1"/>
</dbReference>
<dbReference type="InterPro" id="IPR040445">
    <property type="entry name" value="Kir_TM"/>
</dbReference>
<dbReference type="GO" id="GO:0005886">
    <property type="term" value="C:plasma membrane"/>
    <property type="evidence" value="ECO:0007669"/>
    <property type="project" value="TreeGrafter"/>
</dbReference>
<dbReference type="InterPro" id="IPR016449">
    <property type="entry name" value="K_chnl_inward-rec_Kir"/>
</dbReference>
<dbReference type="GO" id="GO:1990573">
    <property type="term" value="P:potassium ion import across plasma membrane"/>
    <property type="evidence" value="ECO:0007669"/>
    <property type="project" value="TreeGrafter"/>
</dbReference>
<feature type="transmembrane region" description="Helical" evidence="12">
    <location>
        <begin position="53"/>
        <end position="78"/>
    </location>
</feature>
<dbReference type="Proteomes" id="UP000008312">
    <property type="component" value="Unassembled WGS sequence"/>
</dbReference>
<dbReference type="GO" id="GO:0005242">
    <property type="term" value="F:inward rectifier potassium channel activity"/>
    <property type="evidence" value="ECO:0007669"/>
    <property type="project" value="InterPro"/>
</dbReference>